<dbReference type="Pfam" id="PF06849">
    <property type="entry name" value="DUF1246"/>
    <property type="match status" value="1"/>
</dbReference>
<evidence type="ECO:0000256" key="2">
    <source>
        <dbReference type="ARBA" id="ARBA00001946"/>
    </source>
</evidence>
<organism evidence="12 13">
    <name type="scientific">Candidatus Beckwithbacteria bacterium GW2011_GWA2_43_10</name>
    <dbReference type="NCBI Taxonomy" id="1618369"/>
    <lineage>
        <taxon>Bacteria</taxon>
        <taxon>Candidatus Beckwithiibacteriota</taxon>
    </lineage>
</organism>
<dbReference type="Gene3D" id="3.30.1490.20">
    <property type="entry name" value="ATP-grasp fold, A domain"/>
    <property type="match status" value="1"/>
</dbReference>
<dbReference type="Proteomes" id="UP000034213">
    <property type="component" value="Unassembled WGS sequence"/>
</dbReference>
<dbReference type="GO" id="GO:0000287">
    <property type="term" value="F:magnesium ion binding"/>
    <property type="evidence" value="ECO:0007669"/>
    <property type="project" value="InterPro"/>
</dbReference>
<dbReference type="GO" id="GO:0016879">
    <property type="term" value="F:ligase activity, forming carbon-nitrogen bonds"/>
    <property type="evidence" value="ECO:0007669"/>
    <property type="project" value="InterPro"/>
</dbReference>
<dbReference type="STRING" id="1618369.UV54_C0040G0003"/>
<gene>
    <name evidence="12" type="ORF">UV54_C0040G0003</name>
</gene>
<dbReference type="InterPro" id="IPR016185">
    <property type="entry name" value="PreATP-grasp_dom_sf"/>
</dbReference>
<feature type="domain" description="IMP biosynthesis enzyme PurP C-terminal" evidence="11">
    <location>
        <begin position="169"/>
        <end position="358"/>
    </location>
</feature>
<protein>
    <recommendedName>
        <fullName evidence="14">5-formaminoimidazole-4-carboxamide-1-(Beta)-D-ribofuranosyl 5'-monophosphate synthetase</fullName>
    </recommendedName>
</protein>
<dbReference type="InterPro" id="IPR023656">
    <property type="entry name" value="IMP_biosynth_PurP"/>
</dbReference>
<dbReference type="InterPro" id="IPR009720">
    <property type="entry name" value="IMP_biosynth_PurP_C"/>
</dbReference>
<evidence type="ECO:0000259" key="11">
    <source>
        <dbReference type="Pfam" id="PF06973"/>
    </source>
</evidence>
<dbReference type="Pfam" id="PF06973">
    <property type="entry name" value="DUF1297"/>
    <property type="match status" value="1"/>
</dbReference>
<keyword evidence="9" id="KW-0464">Manganese</keyword>
<dbReference type="SUPFAM" id="SSF52440">
    <property type="entry name" value="PreATP-grasp domain"/>
    <property type="match status" value="1"/>
</dbReference>
<keyword evidence="6" id="KW-0658">Purine biosynthesis</keyword>
<keyword evidence="5" id="KW-0547">Nucleotide-binding</keyword>
<accession>A0A0G1C0S2</accession>
<comment type="cofactor">
    <cofactor evidence="1">
        <name>Mn(2+)</name>
        <dbReference type="ChEBI" id="CHEBI:29035"/>
    </cofactor>
</comment>
<dbReference type="PANTHER" id="PTHR38147:SF1">
    <property type="entry name" value="5-FORMAMINOIMIDAZOLE-4-CARBOXAMIDE-1-(BETA)-D-RIBOFURANOSYL 5'-MONOPHOSPHATE SYNTHETASE"/>
    <property type="match status" value="1"/>
</dbReference>
<evidence type="ECO:0000256" key="8">
    <source>
        <dbReference type="ARBA" id="ARBA00022842"/>
    </source>
</evidence>
<dbReference type="InterPro" id="IPR010672">
    <property type="entry name" value="IMP_biosynth_PurP_N"/>
</dbReference>
<feature type="domain" description="IMP biosynthesis enzyme PurP N-terminal" evidence="10">
    <location>
        <begin position="10"/>
        <end position="136"/>
    </location>
</feature>
<comment type="cofactor">
    <cofactor evidence="2">
        <name>Mg(2+)</name>
        <dbReference type="ChEBI" id="CHEBI:18420"/>
    </cofactor>
</comment>
<evidence type="ECO:0000256" key="1">
    <source>
        <dbReference type="ARBA" id="ARBA00001936"/>
    </source>
</evidence>
<comment type="caution">
    <text evidence="12">The sequence shown here is derived from an EMBL/GenBank/DDBJ whole genome shotgun (WGS) entry which is preliminary data.</text>
</comment>
<evidence type="ECO:0000256" key="7">
    <source>
        <dbReference type="ARBA" id="ARBA00022840"/>
    </source>
</evidence>
<sequence length="359" mass="40630">MLINLNKIHVGTLGGHSALEIGSGAKKQGLKTVVVCQKGREKTYTEYYGDLFDEVIVVDKFRDLTAKPVVKKLQKLNTVMVQSRYFWVYCDHQAIEKNFPVPIFGSRGLVKREERNAVKNQYYLMGKAGIRRPKIFKDPKQIDRLVLVKAAEAKRGYERAFFLVNDYQEYQNQALQLIKEKIITEDGLKNAVIEEFILGTAVNFNFFYSPLKKRLELLGTDMRRATNISGLNSLPADEQLAVLQQIRPKYIEAGHVAVTVKESILEKAFELGERLIKVLRREFPPGIIGPLALQTIYVPGPPKEELVTFDLSLRMPGSPGIMATPYSEYLFGRPVSMGERIAMEIKTAVEGNKLEMVVS</sequence>
<dbReference type="PIRSF" id="PIRSF004602">
    <property type="entry name" value="ATPgrasp_PurP"/>
    <property type="match status" value="1"/>
</dbReference>
<reference evidence="12 13" key="1">
    <citation type="journal article" date="2015" name="Nature">
        <title>rRNA introns, odd ribosomes, and small enigmatic genomes across a large radiation of phyla.</title>
        <authorList>
            <person name="Brown C.T."/>
            <person name="Hug L.A."/>
            <person name="Thomas B.C."/>
            <person name="Sharon I."/>
            <person name="Castelle C.J."/>
            <person name="Singh A."/>
            <person name="Wilkins M.J."/>
            <person name="Williams K.H."/>
            <person name="Banfield J.F."/>
        </authorList>
    </citation>
    <scope>NUCLEOTIDE SEQUENCE [LARGE SCALE GENOMIC DNA]</scope>
</reference>
<evidence type="ECO:0000313" key="13">
    <source>
        <dbReference type="Proteomes" id="UP000034213"/>
    </source>
</evidence>
<evidence type="ECO:0000259" key="10">
    <source>
        <dbReference type="Pfam" id="PF06849"/>
    </source>
</evidence>
<proteinExistence type="predicted"/>
<evidence type="ECO:0000256" key="5">
    <source>
        <dbReference type="ARBA" id="ARBA00022741"/>
    </source>
</evidence>
<name>A0A0G1C0S2_9BACT</name>
<evidence type="ECO:0000256" key="9">
    <source>
        <dbReference type="ARBA" id="ARBA00023211"/>
    </source>
</evidence>
<keyword evidence="3" id="KW-0436">Ligase</keyword>
<dbReference type="SUPFAM" id="SSF56059">
    <property type="entry name" value="Glutathione synthetase ATP-binding domain-like"/>
    <property type="match status" value="1"/>
</dbReference>
<dbReference type="AlphaFoldDB" id="A0A0G1C0S2"/>
<dbReference type="GO" id="GO:0006188">
    <property type="term" value="P:IMP biosynthetic process"/>
    <property type="evidence" value="ECO:0007669"/>
    <property type="project" value="InterPro"/>
</dbReference>
<evidence type="ECO:0000256" key="3">
    <source>
        <dbReference type="ARBA" id="ARBA00022598"/>
    </source>
</evidence>
<dbReference type="Gene3D" id="3.40.50.20">
    <property type="match status" value="1"/>
</dbReference>
<evidence type="ECO:0000256" key="6">
    <source>
        <dbReference type="ARBA" id="ARBA00022755"/>
    </source>
</evidence>
<keyword evidence="7" id="KW-0067">ATP-binding</keyword>
<evidence type="ECO:0000313" key="12">
    <source>
        <dbReference type="EMBL" id="KKS79167.1"/>
    </source>
</evidence>
<evidence type="ECO:0000256" key="4">
    <source>
        <dbReference type="ARBA" id="ARBA00022723"/>
    </source>
</evidence>
<dbReference type="InterPro" id="IPR013815">
    <property type="entry name" value="ATP_grasp_subdomain_1"/>
</dbReference>
<dbReference type="GO" id="GO:0005524">
    <property type="term" value="F:ATP binding"/>
    <property type="evidence" value="ECO:0007669"/>
    <property type="project" value="UniProtKB-KW"/>
</dbReference>
<dbReference type="EMBL" id="LCEW01000040">
    <property type="protein sequence ID" value="KKS79167.1"/>
    <property type="molecule type" value="Genomic_DNA"/>
</dbReference>
<evidence type="ECO:0008006" key="14">
    <source>
        <dbReference type="Google" id="ProtNLM"/>
    </source>
</evidence>
<dbReference type="Gene3D" id="3.30.470.20">
    <property type="entry name" value="ATP-grasp fold, B domain"/>
    <property type="match status" value="1"/>
</dbReference>
<keyword evidence="8" id="KW-0460">Magnesium</keyword>
<keyword evidence="4" id="KW-0479">Metal-binding</keyword>
<dbReference type="PANTHER" id="PTHR38147">
    <property type="entry name" value="5-FORMAMINOIMIDAZOLE-4-CARBOXAMIDE-1-(BETA)-D-RIBOFURANOSYL 5'-MONOPHOSPHATE SYNTHETASE-RELATED"/>
    <property type="match status" value="1"/>
</dbReference>